<dbReference type="VEuPathDB" id="VectorBase:LLONM1_002460"/>
<evidence type="ECO:0000256" key="1">
    <source>
        <dbReference type="SAM" id="MobiDB-lite"/>
    </source>
</evidence>
<evidence type="ECO:0000313" key="2">
    <source>
        <dbReference type="EMBL" id="MBC1179040.1"/>
    </source>
</evidence>
<feature type="region of interest" description="Disordered" evidence="1">
    <location>
        <begin position="123"/>
        <end position="179"/>
    </location>
</feature>
<dbReference type="EMBL" id="GITU01010337">
    <property type="protein sequence ID" value="MBC1179040.1"/>
    <property type="molecule type" value="Transcribed_RNA"/>
</dbReference>
<accession>A0A1B0CLD0</accession>
<dbReference type="EMBL" id="AJWK01017091">
    <property type="status" value="NOT_ANNOTATED_CDS"/>
    <property type="molecule type" value="Genomic_DNA"/>
</dbReference>
<dbReference type="Proteomes" id="UP000092461">
    <property type="component" value="Unassembled WGS sequence"/>
</dbReference>
<dbReference type="InterPro" id="IPR050951">
    <property type="entry name" value="Retrovirus_Pol_polyprotein"/>
</dbReference>
<reference evidence="3" key="3">
    <citation type="submission" date="2020-05" db="UniProtKB">
        <authorList>
            <consortium name="EnsemblMetazoa"/>
        </authorList>
    </citation>
    <scope>IDENTIFICATION</scope>
    <source>
        <strain evidence="3">Jacobina</strain>
    </source>
</reference>
<organism evidence="3 4">
    <name type="scientific">Lutzomyia longipalpis</name>
    <name type="common">Sand fly</name>
    <dbReference type="NCBI Taxonomy" id="7200"/>
    <lineage>
        <taxon>Eukaryota</taxon>
        <taxon>Metazoa</taxon>
        <taxon>Ecdysozoa</taxon>
        <taxon>Arthropoda</taxon>
        <taxon>Hexapoda</taxon>
        <taxon>Insecta</taxon>
        <taxon>Pterygota</taxon>
        <taxon>Neoptera</taxon>
        <taxon>Endopterygota</taxon>
        <taxon>Diptera</taxon>
        <taxon>Nematocera</taxon>
        <taxon>Psychodoidea</taxon>
        <taxon>Psychodidae</taxon>
        <taxon>Lutzomyia</taxon>
        <taxon>Lutzomyia</taxon>
    </lineage>
</organism>
<sequence>MYYTTPHSTTGKTPTELLYGKTIRSKIPSLGDIATAPPVSDYRDRDQLLKEKVKACEDEKRRAMVSDIVVGDKVLMKNLLPGNKLQTPFGPTEYIVKRKTGASVVIEDSDGVQYERNVSHLKKVQKDADDADVTPGKVHNPQPGPSRPRKRKTEFQGGVVTRARKRREEKKRCGSESEG</sequence>
<dbReference type="AlphaFoldDB" id="A0A1B0CLD0"/>
<proteinExistence type="predicted"/>
<dbReference type="PANTHER" id="PTHR37984">
    <property type="entry name" value="PROTEIN CBG26694"/>
    <property type="match status" value="1"/>
</dbReference>
<protein>
    <submittedName>
        <fullName evidence="2 3">Uncharacterized protein</fullName>
    </submittedName>
</protein>
<evidence type="ECO:0000313" key="4">
    <source>
        <dbReference type="Proteomes" id="UP000092461"/>
    </source>
</evidence>
<dbReference type="VEuPathDB" id="VectorBase:LLOJ005417"/>
<dbReference type="EnsemblMetazoa" id="LLOJ005417-RA">
    <property type="protein sequence ID" value="LLOJ005417-PA"/>
    <property type="gene ID" value="LLOJ005417"/>
</dbReference>
<reference evidence="2" key="2">
    <citation type="journal article" date="2020" name="BMC">
        <title>Leishmania infection induces a limited differential gene expression in the sand fly midgut.</title>
        <authorList>
            <person name="Coutinho-Abreu I.V."/>
            <person name="Serafim T.D."/>
            <person name="Meneses C."/>
            <person name="Kamhawi S."/>
            <person name="Oliveira F."/>
            <person name="Valenzuela J.G."/>
        </authorList>
    </citation>
    <scope>NUCLEOTIDE SEQUENCE</scope>
    <source>
        <strain evidence="2">Jacobina</strain>
        <tissue evidence="2">Midgut</tissue>
    </source>
</reference>
<name>A0A1B0CLD0_LUTLO</name>
<keyword evidence="4" id="KW-1185">Reference proteome</keyword>
<dbReference type="PANTHER" id="PTHR37984:SF11">
    <property type="entry name" value="INTEGRASE CATALYTIC DOMAIN-CONTAINING PROTEIN"/>
    <property type="match status" value="1"/>
</dbReference>
<reference evidence="4" key="1">
    <citation type="submission" date="2012-05" db="EMBL/GenBank/DDBJ databases">
        <title>Whole Genome Assembly of Lutzomyia longipalpis.</title>
        <authorList>
            <person name="Richards S."/>
            <person name="Qu C."/>
            <person name="Dillon R."/>
            <person name="Worley K."/>
            <person name="Scherer S."/>
            <person name="Batterton M."/>
            <person name="Taylor A."/>
            <person name="Hawes A."/>
            <person name="Hernandez B."/>
            <person name="Kovar C."/>
            <person name="Mandapat C."/>
            <person name="Pham C."/>
            <person name="Qu C."/>
            <person name="Jing C."/>
            <person name="Bess C."/>
            <person name="Bandaranaike D."/>
            <person name="Ngo D."/>
            <person name="Ongeri F."/>
            <person name="Arias F."/>
            <person name="Lara F."/>
            <person name="Weissenberger G."/>
            <person name="Kamau G."/>
            <person name="Han H."/>
            <person name="Shen H."/>
            <person name="Dinh H."/>
            <person name="Khalil I."/>
            <person name="Jones J."/>
            <person name="Shafer J."/>
            <person name="Jayaseelan J."/>
            <person name="Quiroz J."/>
            <person name="Blankenburg K."/>
            <person name="Nguyen L."/>
            <person name="Jackson L."/>
            <person name="Francisco L."/>
            <person name="Tang L.-Y."/>
            <person name="Pu L.-L."/>
            <person name="Perales L."/>
            <person name="Lorensuhewa L."/>
            <person name="Munidasa M."/>
            <person name="Coyle M."/>
            <person name="Taylor M."/>
            <person name="Puazo M."/>
            <person name="Firestine M."/>
            <person name="Scheel M."/>
            <person name="Javaid M."/>
            <person name="Wang M."/>
            <person name="Li M."/>
            <person name="Tabassum N."/>
            <person name="Saada N."/>
            <person name="Osuji N."/>
            <person name="Aqrawi P."/>
            <person name="Fu Q."/>
            <person name="Thornton R."/>
            <person name="Raj R."/>
            <person name="Goodspeed R."/>
            <person name="Mata R."/>
            <person name="Najjar R."/>
            <person name="Gubbala S."/>
            <person name="Lee S."/>
            <person name="Denson S."/>
            <person name="Patil S."/>
            <person name="Macmil S."/>
            <person name="Qi S."/>
            <person name="Matskevitch T."/>
            <person name="Palculict T."/>
            <person name="Mathew T."/>
            <person name="Vee V."/>
            <person name="Velamala V."/>
            <person name="Korchina V."/>
            <person name="Cai W."/>
            <person name="Liu W."/>
            <person name="Dai W."/>
            <person name="Zou X."/>
            <person name="Zhu Y."/>
            <person name="Zhang Y."/>
            <person name="Wu Y.-Q."/>
            <person name="Xin Y."/>
            <person name="Nazarath L."/>
            <person name="Kovar C."/>
            <person name="Han Y."/>
            <person name="Muzny D."/>
            <person name="Gibbs R."/>
        </authorList>
    </citation>
    <scope>NUCLEOTIDE SEQUENCE [LARGE SCALE GENOMIC DNA]</scope>
    <source>
        <strain evidence="4">Jacobina</strain>
    </source>
</reference>
<feature type="compositionally biased region" description="Basic and acidic residues" evidence="1">
    <location>
        <begin position="170"/>
        <end position="179"/>
    </location>
</feature>
<evidence type="ECO:0000313" key="3">
    <source>
        <dbReference type="EnsemblMetazoa" id="LLOJ005417-PA"/>
    </source>
</evidence>